<gene>
    <name evidence="2" type="ORF">GCM10007875_00100</name>
</gene>
<comment type="caution">
    <text evidence="2">The sequence shown here is derived from an EMBL/GenBank/DDBJ whole genome shotgun (WGS) entry which is preliminary data.</text>
</comment>
<keyword evidence="1" id="KW-0732">Signal</keyword>
<dbReference type="EMBL" id="BSOJ01000001">
    <property type="protein sequence ID" value="GLR24923.1"/>
    <property type="molecule type" value="Genomic_DNA"/>
</dbReference>
<feature type="chain" id="PRO_5045551410" evidence="1">
    <location>
        <begin position="22"/>
        <end position="128"/>
    </location>
</feature>
<protein>
    <submittedName>
        <fullName evidence="2">Uncharacterized protein</fullName>
    </submittedName>
</protein>
<sequence length="128" mass="14364">MNKTIAALCLAVVPLVSFAQAGGVSLNLDQESPLSKWGRWTYLEEGTANYGFKLSQNRNRMPLTANWRHGDWVFKMNKDMMSDRHDLFFGLRISEDQLQTTSLGCMSNRAKNGFGSALCGVQLDMNLK</sequence>
<dbReference type="RefSeq" id="WP_284279202.1">
    <property type="nucleotide sequence ID" value="NZ_BSOJ01000001.1"/>
</dbReference>
<evidence type="ECO:0000256" key="1">
    <source>
        <dbReference type="SAM" id="SignalP"/>
    </source>
</evidence>
<accession>A0ABQ5YK57</accession>
<evidence type="ECO:0000313" key="3">
    <source>
        <dbReference type="Proteomes" id="UP001156664"/>
    </source>
</evidence>
<proteinExistence type="predicted"/>
<reference evidence="3" key="1">
    <citation type="journal article" date="2019" name="Int. J. Syst. Evol. Microbiol.">
        <title>The Global Catalogue of Microorganisms (GCM) 10K type strain sequencing project: providing services to taxonomists for standard genome sequencing and annotation.</title>
        <authorList>
            <consortium name="The Broad Institute Genomics Platform"/>
            <consortium name="The Broad Institute Genome Sequencing Center for Infectious Disease"/>
            <person name="Wu L."/>
            <person name="Ma J."/>
        </authorList>
    </citation>
    <scope>NUCLEOTIDE SEQUENCE [LARGE SCALE GENOMIC DNA]</scope>
    <source>
        <strain evidence="3">NBRC 105857</strain>
    </source>
</reference>
<keyword evidence="3" id="KW-1185">Reference proteome</keyword>
<evidence type="ECO:0000313" key="2">
    <source>
        <dbReference type="EMBL" id="GLR24923.1"/>
    </source>
</evidence>
<name>A0ABQ5YK57_9BURK</name>
<feature type="signal peptide" evidence="1">
    <location>
        <begin position="1"/>
        <end position="21"/>
    </location>
</feature>
<organism evidence="2 3">
    <name type="scientific">Limnobacter litoralis</name>
    <dbReference type="NCBI Taxonomy" id="481366"/>
    <lineage>
        <taxon>Bacteria</taxon>
        <taxon>Pseudomonadati</taxon>
        <taxon>Pseudomonadota</taxon>
        <taxon>Betaproteobacteria</taxon>
        <taxon>Burkholderiales</taxon>
        <taxon>Burkholderiaceae</taxon>
        <taxon>Limnobacter</taxon>
    </lineage>
</organism>
<dbReference type="Proteomes" id="UP001156664">
    <property type="component" value="Unassembled WGS sequence"/>
</dbReference>